<dbReference type="EMBL" id="JBBPHU010000010">
    <property type="protein sequence ID" value="KAK7513168.1"/>
    <property type="molecule type" value="Genomic_DNA"/>
</dbReference>
<dbReference type="Proteomes" id="UP001363622">
    <property type="component" value="Unassembled WGS sequence"/>
</dbReference>
<feature type="region of interest" description="Disordered" evidence="1">
    <location>
        <begin position="206"/>
        <end position="226"/>
    </location>
</feature>
<comment type="caution">
    <text evidence="2">The sequence shown here is derived from an EMBL/GenBank/DDBJ whole genome shotgun (WGS) entry which is preliminary data.</text>
</comment>
<accession>A0ABR1KGJ2</accession>
<evidence type="ECO:0000313" key="2">
    <source>
        <dbReference type="EMBL" id="KAK7513168.1"/>
    </source>
</evidence>
<keyword evidence="3" id="KW-1185">Reference proteome</keyword>
<proteinExistence type="predicted"/>
<evidence type="ECO:0000256" key="1">
    <source>
        <dbReference type="SAM" id="MobiDB-lite"/>
    </source>
</evidence>
<evidence type="ECO:0000313" key="3">
    <source>
        <dbReference type="Proteomes" id="UP001363622"/>
    </source>
</evidence>
<name>A0ABR1KGJ2_9PEZI</name>
<organism evidence="2 3">
    <name type="scientific">Phyllosticta citriasiana</name>
    <dbReference type="NCBI Taxonomy" id="595635"/>
    <lineage>
        <taxon>Eukaryota</taxon>
        <taxon>Fungi</taxon>
        <taxon>Dikarya</taxon>
        <taxon>Ascomycota</taxon>
        <taxon>Pezizomycotina</taxon>
        <taxon>Dothideomycetes</taxon>
        <taxon>Dothideomycetes incertae sedis</taxon>
        <taxon>Botryosphaeriales</taxon>
        <taxon>Phyllostictaceae</taxon>
        <taxon>Phyllosticta</taxon>
    </lineage>
</organism>
<gene>
    <name evidence="2" type="ORF">IWZ03DRAFT_385041</name>
</gene>
<protein>
    <submittedName>
        <fullName evidence="2">Uncharacterized protein</fullName>
    </submittedName>
</protein>
<reference evidence="2 3" key="1">
    <citation type="submission" date="2024-04" db="EMBL/GenBank/DDBJ databases">
        <title>Phyllosticta paracitricarpa is synonymous to the EU quarantine fungus P. citricarpa based on phylogenomic analyses.</title>
        <authorList>
            <consortium name="Lawrence Berkeley National Laboratory"/>
            <person name="Van Ingen-Buijs V.A."/>
            <person name="Van Westerhoven A.C."/>
            <person name="Haridas S."/>
            <person name="Skiadas P."/>
            <person name="Martin F."/>
            <person name="Groenewald J.Z."/>
            <person name="Crous P.W."/>
            <person name="Seidl M.F."/>
        </authorList>
    </citation>
    <scope>NUCLEOTIDE SEQUENCE [LARGE SCALE GENOMIC DNA]</scope>
    <source>
        <strain evidence="2 3">CBS 123371</strain>
    </source>
</reference>
<sequence length="226" mass="24934">MPGAASQRGSDGWSGAARGTTLTCCCRAPERRTPRSGCVFRPAAPAATDAASRPFPPSAPFPSPPCLPAATATSSSPSFWRPFSLTRLLPLCGKPQPTACLRPRRVPSLFRVYNFDRPFFSRKSYQHQADFTMLCRSVAVPLTHPTFFFPRRGSVWPGSRREQLRLRAWRRVPCLERALSLTRPGWLGLGHGIGLGLGRPRVGCRSNNTWPPTNSKKRTASFLATR</sequence>